<keyword evidence="2" id="KW-1185">Reference proteome</keyword>
<evidence type="ECO:0000313" key="1">
    <source>
        <dbReference type="EMBL" id="MDO1446728.1"/>
    </source>
</evidence>
<name>A0ABT8R690_9BACT</name>
<dbReference type="InterPro" id="IPR059231">
    <property type="entry name" value="Leader_pinensin"/>
</dbReference>
<sequence length="78" mass="8712">MKNQKLTLEELNVQSFVTDFAREQNQTAEINGGLYLYGGPTPDINPILVNPDIFAKTQCVCTHHCGALDTIYQPPIVY</sequence>
<comment type="caution">
    <text evidence="1">The sequence shown here is derived from an EMBL/GenBank/DDBJ whole genome shotgun (WGS) entry which is preliminary data.</text>
</comment>
<organism evidence="1 2">
    <name type="scientific">Rhodocytophaga aerolata</name>
    <dbReference type="NCBI Taxonomy" id="455078"/>
    <lineage>
        <taxon>Bacteria</taxon>
        <taxon>Pseudomonadati</taxon>
        <taxon>Bacteroidota</taxon>
        <taxon>Cytophagia</taxon>
        <taxon>Cytophagales</taxon>
        <taxon>Rhodocytophagaceae</taxon>
        <taxon>Rhodocytophaga</taxon>
    </lineage>
</organism>
<dbReference type="EMBL" id="JAUKPO010000005">
    <property type="protein sequence ID" value="MDO1446728.1"/>
    <property type="molecule type" value="Genomic_DNA"/>
</dbReference>
<proteinExistence type="predicted"/>
<reference evidence="1" key="1">
    <citation type="submission" date="2023-07" db="EMBL/GenBank/DDBJ databases">
        <title>The genome sequence of Rhodocytophaga aerolata KACC 12507.</title>
        <authorList>
            <person name="Zhang X."/>
        </authorList>
    </citation>
    <scope>NUCLEOTIDE SEQUENCE</scope>
    <source>
        <strain evidence="1">KACC 12507</strain>
    </source>
</reference>
<dbReference type="NCBIfam" id="NF038180">
    <property type="entry name" value="leader_pinensin"/>
    <property type="match status" value="1"/>
</dbReference>
<dbReference type="Proteomes" id="UP001168528">
    <property type="component" value="Unassembled WGS sequence"/>
</dbReference>
<gene>
    <name evidence="1" type="ORF">Q0590_10725</name>
</gene>
<dbReference type="RefSeq" id="WP_302037533.1">
    <property type="nucleotide sequence ID" value="NZ_JAUKPO010000005.1"/>
</dbReference>
<protein>
    <submittedName>
        <fullName evidence="1">Pinensin family lanthipeptide</fullName>
    </submittedName>
</protein>
<evidence type="ECO:0000313" key="2">
    <source>
        <dbReference type="Proteomes" id="UP001168528"/>
    </source>
</evidence>
<accession>A0ABT8R690</accession>